<dbReference type="EMBL" id="CP013690">
    <property type="protein sequence ID" value="ALU27917.1"/>
    <property type="molecule type" value="Genomic_DNA"/>
</dbReference>
<dbReference type="eggNOG" id="ENOG5032XM2">
    <property type="taxonomic scope" value="Bacteria"/>
</dbReference>
<sequence length="238" mass="27440">MEIVLYPKFEEVFIDDTVRGIFYPLCTVELASGKNVHFVSHNGIWTNDESNSDQNSFDHFCFSLKEGKYVFSGDITLYKGHKVAQAVSSVLEEEFWTNADYYFKAKMSLEDYTERVIPLVTDLTDDELDLETYIEFFYAYSLNKLVFQKTGQFAKYRQLIDGFGKADPSPYVYKVGDEDFDTTSRYNELSEIVSASFISDNYTPIGMTIGCEFFTDGNDCVLYYNEKEDTVICLNTYS</sequence>
<protein>
    <submittedName>
        <fullName evidence="1">Uncharacterized protein</fullName>
    </submittedName>
</protein>
<dbReference type="KEGG" id="mod:AS202_17970"/>
<organism evidence="1 2">
    <name type="scientific">Myroides odoratimimus</name>
    <dbReference type="NCBI Taxonomy" id="76832"/>
    <lineage>
        <taxon>Bacteria</taxon>
        <taxon>Pseudomonadati</taxon>
        <taxon>Bacteroidota</taxon>
        <taxon>Flavobacteriia</taxon>
        <taxon>Flavobacteriales</taxon>
        <taxon>Flavobacteriaceae</taxon>
        <taxon>Myroides</taxon>
    </lineage>
</organism>
<dbReference type="Proteomes" id="UP000069030">
    <property type="component" value="Chromosome"/>
</dbReference>
<dbReference type="GeneID" id="66976382"/>
<evidence type="ECO:0000313" key="1">
    <source>
        <dbReference type="EMBL" id="ALU27917.1"/>
    </source>
</evidence>
<gene>
    <name evidence="1" type="ORF">AS202_17970</name>
</gene>
<evidence type="ECO:0000313" key="2">
    <source>
        <dbReference type="Proteomes" id="UP000069030"/>
    </source>
</evidence>
<accession>A0A0S7EGM4</accession>
<reference evidence="1 2" key="1">
    <citation type="journal article" date="2016" name="J. Zhejiang Univ. Sci. B">
        <title>Antibiotic resistance mechanisms of Myroides sp.</title>
        <authorList>
            <person name="Hu S."/>
            <person name="Yuan S."/>
            <person name="Qu H."/>
            <person name="Jiang T."/>
            <person name="Zhou Y."/>
            <person name="Wang M."/>
            <person name="Ming D."/>
        </authorList>
    </citation>
    <scope>NUCLEOTIDE SEQUENCE [LARGE SCALE GENOMIC DNA]</scope>
    <source>
        <strain evidence="1 2">PR63039</strain>
    </source>
</reference>
<dbReference type="RefSeq" id="WP_006261500.1">
    <property type="nucleotide sequence ID" value="NZ_BCMQ01000016.1"/>
</dbReference>
<proteinExistence type="predicted"/>
<name>A0A0S7EGM4_9FLAO</name>
<dbReference type="AlphaFoldDB" id="A0A0S7EGM4"/>